<dbReference type="Gene3D" id="3.40.250.10">
    <property type="entry name" value="Rhodanese-like domain"/>
    <property type="match status" value="2"/>
</dbReference>
<dbReference type="RefSeq" id="WP_262600695.1">
    <property type="nucleotide sequence ID" value="NZ_CP103300.1"/>
</dbReference>
<dbReference type="SUPFAM" id="SSF52821">
    <property type="entry name" value="Rhodanese/Cell cycle control phosphatase"/>
    <property type="match status" value="2"/>
</dbReference>
<dbReference type="CDD" id="cd01448">
    <property type="entry name" value="TST_Repeat_1"/>
    <property type="match status" value="1"/>
</dbReference>
<organism evidence="4 5">
    <name type="scientific">Endozoicomonas euniceicola</name>
    <dbReference type="NCBI Taxonomy" id="1234143"/>
    <lineage>
        <taxon>Bacteria</taxon>
        <taxon>Pseudomonadati</taxon>
        <taxon>Pseudomonadota</taxon>
        <taxon>Gammaproteobacteria</taxon>
        <taxon>Oceanospirillales</taxon>
        <taxon>Endozoicomonadaceae</taxon>
        <taxon>Endozoicomonas</taxon>
    </lineage>
</organism>
<feature type="domain" description="Rhodanese" evidence="3">
    <location>
        <begin position="20"/>
        <end position="128"/>
    </location>
</feature>
<dbReference type="PROSITE" id="PS00683">
    <property type="entry name" value="RHODANESE_2"/>
    <property type="match status" value="1"/>
</dbReference>
<evidence type="ECO:0000313" key="5">
    <source>
        <dbReference type="Proteomes" id="UP001163255"/>
    </source>
</evidence>
<keyword evidence="5" id="KW-1185">Reference proteome</keyword>
<dbReference type="InterPro" id="IPR001763">
    <property type="entry name" value="Rhodanese-like_dom"/>
</dbReference>
<keyword evidence="2" id="KW-0808">Transferase</keyword>
<keyword evidence="1" id="KW-0677">Repeat</keyword>
<sequence>MRQTSLPLILEPAELEHHLHDSNLLIVDLCNPQLYAQAHVPGAVNIAPQHLVAGTPPATGKLPPVKQLEELFSRLGYTGNEHIVVYDDEGGGWAGRFIWTLDVIGHKNYSYLNGGIHAWLKEGYRTENEPVQAEPTRVSLSIDPSVIASKDYILTRLENANTAIWDARSPAEYAGEKVLALRGGHIPGAINFEWTSAMDPARNYRIRENLPEILAGLGMSREKDIITHCQTHHRSGFTYLVAKVLGFNSVRAYDGSWSEWGNLADTPISQ</sequence>
<dbReference type="Pfam" id="PF00581">
    <property type="entry name" value="Rhodanese"/>
    <property type="match status" value="2"/>
</dbReference>
<dbReference type="InterPro" id="IPR036873">
    <property type="entry name" value="Rhodanese-like_dom_sf"/>
</dbReference>
<evidence type="ECO:0000313" key="4">
    <source>
        <dbReference type="EMBL" id="UYM17928.1"/>
    </source>
</evidence>
<dbReference type="PANTHER" id="PTHR43855:SF1">
    <property type="entry name" value="THIOSULFATE SULFURTRANSFERASE"/>
    <property type="match status" value="1"/>
</dbReference>
<accession>A0ABY6GYQ9</accession>
<evidence type="ECO:0000259" key="3">
    <source>
        <dbReference type="PROSITE" id="PS50206"/>
    </source>
</evidence>
<dbReference type="CDD" id="cd01449">
    <property type="entry name" value="TST_Repeat_2"/>
    <property type="match status" value="1"/>
</dbReference>
<reference evidence="4" key="1">
    <citation type="submission" date="2022-10" db="EMBL/GenBank/DDBJ databases">
        <title>Completed Genome Sequence of two octocoral isolated bacterium, Endozoicomonas euniceicola EF212T and Endozoicomonas gorgoniicola PS125T.</title>
        <authorList>
            <person name="Chiou Y.-J."/>
            <person name="Chen Y.-H."/>
        </authorList>
    </citation>
    <scope>NUCLEOTIDE SEQUENCE</scope>
    <source>
        <strain evidence="4">EF212</strain>
    </source>
</reference>
<feature type="domain" description="Rhodanese" evidence="3">
    <location>
        <begin position="158"/>
        <end position="269"/>
    </location>
</feature>
<evidence type="ECO:0000256" key="1">
    <source>
        <dbReference type="ARBA" id="ARBA00022737"/>
    </source>
</evidence>
<dbReference type="Proteomes" id="UP001163255">
    <property type="component" value="Chromosome"/>
</dbReference>
<dbReference type="EMBL" id="CP103300">
    <property type="protein sequence ID" value="UYM17928.1"/>
    <property type="molecule type" value="Genomic_DNA"/>
</dbReference>
<gene>
    <name evidence="4" type="ORF">NX720_08480</name>
</gene>
<dbReference type="InterPro" id="IPR001307">
    <property type="entry name" value="Thiosulphate_STrfase_CS"/>
</dbReference>
<name>A0ABY6GYQ9_9GAMM</name>
<evidence type="ECO:0000256" key="2">
    <source>
        <dbReference type="RuleBase" id="RU000507"/>
    </source>
</evidence>
<dbReference type="PANTHER" id="PTHR43855">
    <property type="entry name" value="THIOSULFATE SULFURTRANSFERASE"/>
    <property type="match status" value="1"/>
</dbReference>
<dbReference type="SMART" id="SM00450">
    <property type="entry name" value="RHOD"/>
    <property type="match status" value="2"/>
</dbReference>
<dbReference type="PROSITE" id="PS50206">
    <property type="entry name" value="RHODANESE_3"/>
    <property type="match status" value="2"/>
</dbReference>
<protein>
    <recommendedName>
        <fullName evidence="2">Sulfurtransferase</fullName>
    </recommendedName>
</protein>
<dbReference type="InterPro" id="IPR051126">
    <property type="entry name" value="Thiosulfate_sulfurtransferase"/>
</dbReference>
<proteinExistence type="predicted"/>
<dbReference type="PROSITE" id="PS00380">
    <property type="entry name" value="RHODANESE_1"/>
    <property type="match status" value="1"/>
</dbReference>